<evidence type="ECO:0000313" key="4">
    <source>
        <dbReference type="Proteomes" id="UP000176951"/>
    </source>
</evidence>
<comment type="function">
    <text evidence="2">One of several proteins that assist in the late maturation steps of the functional core of the 30S ribosomal subunit. Associates with free 30S ribosomal subunits (but not with 30S subunits that are part of 70S ribosomes or polysomes). Required for efficient processing of 16S rRNA. May interact with the 5'-terminal helix region of 16S rRNA.</text>
</comment>
<evidence type="ECO:0000256" key="1">
    <source>
        <dbReference type="ARBA" id="ARBA00022517"/>
    </source>
</evidence>
<dbReference type="Proteomes" id="UP000176951">
    <property type="component" value="Unassembled WGS sequence"/>
</dbReference>
<dbReference type="GO" id="GO:0005829">
    <property type="term" value="C:cytosol"/>
    <property type="evidence" value="ECO:0007669"/>
    <property type="project" value="TreeGrafter"/>
</dbReference>
<accession>A0A1G2PVP3</accession>
<evidence type="ECO:0000313" key="3">
    <source>
        <dbReference type="EMBL" id="OHA51839.1"/>
    </source>
</evidence>
<dbReference type="EMBL" id="MHSW01000018">
    <property type="protein sequence ID" value="OHA51839.1"/>
    <property type="molecule type" value="Genomic_DNA"/>
</dbReference>
<dbReference type="SUPFAM" id="SSF89919">
    <property type="entry name" value="Ribosome-binding factor A, RbfA"/>
    <property type="match status" value="1"/>
</dbReference>
<dbReference type="Pfam" id="PF02033">
    <property type="entry name" value="RBFA"/>
    <property type="match status" value="1"/>
</dbReference>
<dbReference type="InterPro" id="IPR015946">
    <property type="entry name" value="KH_dom-like_a/b"/>
</dbReference>
<comment type="caution">
    <text evidence="3">The sequence shown here is derived from an EMBL/GenBank/DDBJ whole genome shotgun (WGS) entry which is preliminary data.</text>
</comment>
<dbReference type="InterPro" id="IPR023799">
    <property type="entry name" value="RbfA_dom_sf"/>
</dbReference>
<organism evidence="3 4">
    <name type="scientific">Candidatus Terrybacteria bacterium RIFCSPLOWO2_01_FULL_40_23</name>
    <dbReference type="NCBI Taxonomy" id="1802366"/>
    <lineage>
        <taxon>Bacteria</taxon>
        <taxon>Candidatus Terryibacteriota</taxon>
    </lineage>
</organism>
<protein>
    <recommendedName>
        <fullName evidence="2">Ribosome-binding factor A</fullName>
    </recommendedName>
</protein>
<name>A0A1G2PVP3_9BACT</name>
<sequence length="116" mass="13891">MTSIRRIERLQIKIREELGKIIIKEFDFAFGTLVTITRVELSEDLTAVRIYISVMPERNEQDVLTEMNKEIYVVQQKFNKKMEMRPVPRIRFLLDETVREAAKIEEDLYNLKNKDK</sequence>
<comment type="subunit">
    <text evidence="2">Monomer. Binds 30S ribosomal subunits, but not 50S ribosomal subunits or 70S ribosomes.</text>
</comment>
<gene>
    <name evidence="2" type="primary">rbfA</name>
    <name evidence="3" type="ORF">A3A97_00250</name>
</gene>
<dbReference type="GO" id="GO:0043024">
    <property type="term" value="F:ribosomal small subunit binding"/>
    <property type="evidence" value="ECO:0007669"/>
    <property type="project" value="TreeGrafter"/>
</dbReference>
<dbReference type="Gene3D" id="3.30.300.20">
    <property type="match status" value="1"/>
</dbReference>
<keyword evidence="2" id="KW-0963">Cytoplasm</keyword>
<dbReference type="AlphaFoldDB" id="A0A1G2PVP3"/>
<dbReference type="NCBIfam" id="TIGR00082">
    <property type="entry name" value="rbfA"/>
    <property type="match status" value="1"/>
</dbReference>
<dbReference type="GO" id="GO:0030490">
    <property type="term" value="P:maturation of SSU-rRNA"/>
    <property type="evidence" value="ECO:0007669"/>
    <property type="project" value="UniProtKB-UniRule"/>
</dbReference>
<proteinExistence type="inferred from homology"/>
<keyword evidence="1 2" id="KW-0690">Ribosome biogenesis</keyword>
<comment type="subcellular location">
    <subcellularLocation>
        <location evidence="2">Cytoplasm</location>
    </subcellularLocation>
</comment>
<evidence type="ECO:0000256" key="2">
    <source>
        <dbReference type="HAMAP-Rule" id="MF_00003"/>
    </source>
</evidence>
<dbReference type="HAMAP" id="MF_00003">
    <property type="entry name" value="RbfA"/>
    <property type="match status" value="1"/>
</dbReference>
<dbReference type="InterPro" id="IPR000238">
    <property type="entry name" value="RbfA"/>
</dbReference>
<dbReference type="PANTHER" id="PTHR33515">
    <property type="entry name" value="RIBOSOME-BINDING FACTOR A, CHLOROPLASTIC-RELATED"/>
    <property type="match status" value="1"/>
</dbReference>
<comment type="similarity">
    <text evidence="2">Belongs to the RbfA family.</text>
</comment>
<dbReference type="PANTHER" id="PTHR33515:SF1">
    <property type="entry name" value="RIBOSOME-BINDING FACTOR A, CHLOROPLASTIC-RELATED"/>
    <property type="match status" value="1"/>
</dbReference>
<reference evidence="3 4" key="1">
    <citation type="journal article" date="2016" name="Nat. Commun.">
        <title>Thousands of microbial genomes shed light on interconnected biogeochemical processes in an aquifer system.</title>
        <authorList>
            <person name="Anantharaman K."/>
            <person name="Brown C.T."/>
            <person name="Hug L.A."/>
            <person name="Sharon I."/>
            <person name="Castelle C.J."/>
            <person name="Probst A.J."/>
            <person name="Thomas B.C."/>
            <person name="Singh A."/>
            <person name="Wilkins M.J."/>
            <person name="Karaoz U."/>
            <person name="Brodie E.L."/>
            <person name="Williams K.H."/>
            <person name="Hubbard S.S."/>
            <person name="Banfield J.F."/>
        </authorList>
    </citation>
    <scope>NUCLEOTIDE SEQUENCE [LARGE SCALE GENOMIC DNA]</scope>
</reference>